<reference evidence="1" key="1">
    <citation type="journal article" date="2020" name="Nature">
        <title>Giant virus diversity and host interactions through global metagenomics.</title>
        <authorList>
            <person name="Schulz F."/>
            <person name="Roux S."/>
            <person name="Paez-Espino D."/>
            <person name="Jungbluth S."/>
            <person name="Walsh D.A."/>
            <person name="Denef V.J."/>
            <person name="McMahon K.D."/>
            <person name="Konstantinidis K.T."/>
            <person name="Eloe-Fadrosh E.A."/>
            <person name="Kyrpides N.C."/>
            <person name="Woyke T."/>
        </authorList>
    </citation>
    <scope>NUCLEOTIDE SEQUENCE</scope>
    <source>
        <strain evidence="1">GVMAG-M-3300023184-121</strain>
    </source>
</reference>
<evidence type="ECO:0000313" key="1">
    <source>
        <dbReference type="EMBL" id="QHT80592.1"/>
    </source>
</evidence>
<evidence type="ECO:0008006" key="2">
    <source>
        <dbReference type="Google" id="ProtNLM"/>
    </source>
</evidence>
<name>A0A6C0HJ22_9ZZZZ</name>
<organism evidence="1">
    <name type="scientific">viral metagenome</name>
    <dbReference type="NCBI Taxonomy" id="1070528"/>
    <lineage>
        <taxon>unclassified sequences</taxon>
        <taxon>metagenomes</taxon>
        <taxon>organismal metagenomes</taxon>
    </lineage>
</organism>
<proteinExistence type="predicted"/>
<dbReference type="AlphaFoldDB" id="A0A6C0HJ22"/>
<protein>
    <recommendedName>
        <fullName evidence="2">NET domain-containing protein</fullName>
    </recommendedName>
</protein>
<accession>A0A6C0HJ22</accession>
<dbReference type="EMBL" id="MN739974">
    <property type="protein sequence ID" value="QHT80592.1"/>
    <property type="molecule type" value="Genomic_DNA"/>
</dbReference>
<sequence>MASYDERKTIFETIKVLAKPEQEEIFRIIRKLKVTYSENSNGVFFDLASISDESFEQIKEYIQFCLTNRKEHEDRLKELDIIRHTQYTSN</sequence>